<dbReference type="Gene3D" id="2.20.130.10">
    <property type="entry name" value="CAC2371-like domains"/>
    <property type="match status" value="1"/>
</dbReference>
<proteinExistence type="predicted"/>
<keyword evidence="2" id="KW-0808">Transferase</keyword>
<protein>
    <recommendedName>
        <fullName evidence="3">Methyltransferase domain-containing protein</fullName>
    </recommendedName>
</protein>
<dbReference type="OrthoDB" id="9789123at2"/>
<evidence type="ECO:0000313" key="4">
    <source>
        <dbReference type="EMBL" id="GET31570.1"/>
    </source>
</evidence>
<dbReference type="EMBL" id="BLAX01000001">
    <property type="protein sequence ID" value="GET31570.1"/>
    <property type="molecule type" value="Genomic_DNA"/>
</dbReference>
<name>A0A5M4AUD4_9BACT</name>
<dbReference type="RefSeq" id="WP_025863807.1">
    <property type="nucleotide sequence ID" value="NZ_BLAX01000001.1"/>
</dbReference>
<comment type="caution">
    <text evidence="4">The sequence shown here is derived from an EMBL/GenBank/DDBJ whole genome shotgun (WGS) entry which is preliminary data.</text>
</comment>
<dbReference type="SUPFAM" id="SSF53335">
    <property type="entry name" value="S-adenosyl-L-methionine-dependent methyltransferases"/>
    <property type="match status" value="1"/>
</dbReference>
<dbReference type="GO" id="GO:0008168">
    <property type="term" value="F:methyltransferase activity"/>
    <property type="evidence" value="ECO:0007669"/>
    <property type="project" value="UniProtKB-KW"/>
</dbReference>
<dbReference type="PANTHER" id="PTHR43861">
    <property type="entry name" value="TRANS-ACONITATE 2-METHYLTRANSFERASE-RELATED"/>
    <property type="match status" value="1"/>
</dbReference>
<dbReference type="CDD" id="cd02440">
    <property type="entry name" value="AdoMet_MTases"/>
    <property type="match status" value="1"/>
</dbReference>
<keyword evidence="5" id="KW-1185">Reference proteome</keyword>
<accession>A0A5M4AUD4</accession>
<evidence type="ECO:0000256" key="2">
    <source>
        <dbReference type="ARBA" id="ARBA00022679"/>
    </source>
</evidence>
<dbReference type="GO" id="GO:0032259">
    <property type="term" value="P:methylation"/>
    <property type="evidence" value="ECO:0007669"/>
    <property type="project" value="UniProtKB-KW"/>
</dbReference>
<organism evidence="4 5">
    <name type="scientific">Prolixibacter bellariivorans</name>
    <dbReference type="NCBI Taxonomy" id="314319"/>
    <lineage>
        <taxon>Bacteria</taxon>
        <taxon>Pseudomonadati</taxon>
        <taxon>Bacteroidota</taxon>
        <taxon>Bacteroidia</taxon>
        <taxon>Marinilabiliales</taxon>
        <taxon>Prolixibacteraceae</taxon>
        <taxon>Prolixibacter</taxon>
    </lineage>
</organism>
<dbReference type="Proteomes" id="UP000391834">
    <property type="component" value="Unassembled WGS sequence"/>
</dbReference>
<gene>
    <name evidence="4" type="ORF">PbJCM13498_04330</name>
</gene>
<evidence type="ECO:0000259" key="3">
    <source>
        <dbReference type="Pfam" id="PF13649"/>
    </source>
</evidence>
<dbReference type="InterPro" id="IPR029063">
    <property type="entry name" value="SAM-dependent_MTases_sf"/>
</dbReference>
<keyword evidence="1" id="KW-0489">Methyltransferase</keyword>
<reference evidence="4 5" key="1">
    <citation type="submission" date="2019-10" db="EMBL/GenBank/DDBJ databases">
        <title>Prolixibacter strains distinguished by the presence of nitrate reductase genes were adept at nitrate-dependent anaerobic corrosion of metallic iron and carbon steel.</title>
        <authorList>
            <person name="Iino T."/>
            <person name="Shono N."/>
            <person name="Ito K."/>
            <person name="Nakamura R."/>
            <person name="Sueoka K."/>
            <person name="Harayama S."/>
            <person name="Ohkuma M."/>
        </authorList>
    </citation>
    <scope>NUCLEOTIDE SEQUENCE [LARGE SCALE GENOMIC DNA]</scope>
    <source>
        <strain evidence="4 5">JCM 13498</strain>
    </source>
</reference>
<dbReference type="AlphaFoldDB" id="A0A5M4AUD4"/>
<evidence type="ECO:0000313" key="5">
    <source>
        <dbReference type="Proteomes" id="UP000391834"/>
    </source>
</evidence>
<dbReference type="Pfam" id="PF13649">
    <property type="entry name" value="Methyltransf_25"/>
    <property type="match status" value="1"/>
</dbReference>
<dbReference type="Gene3D" id="3.40.50.150">
    <property type="entry name" value="Vaccinia Virus protein VP39"/>
    <property type="match status" value="1"/>
</dbReference>
<evidence type="ECO:0000256" key="1">
    <source>
        <dbReference type="ARBA" id="ARBA00022603"/>
    </source>
</evidence>
<sequence length="237" mass="27869">MTQLYTTLARVYHEMYQHVFDYDEEYRFYDDLLRKNHCKKVLEVGCGSGMLARRFLANGYDYTGLDVAEEMLDIAREEVQQDVFVQSDMRHLRFDQQFDAVLITGRSLAYVTDNRGIMETLTGIHNALKEKRLFVFGIFEAGGIFENFGDFEQTIELPDKKIQRISHLEKNLETGWTWNWHARYIIESNGEKTEHDDQTTLRAFTKDEILLFLKLTGFDVMEMQEEEKAMTLIAKKS</sequence>
<dbReference type="PANTHER" id="PTHR43861:SF1">
    <property type="entry name" value="TRANS-ACONITATE 2-METHYLTRANSFERASE"/>
    <property type="match status" value="1"/>
</dbReference>
<dbReference type="InterPro" id="IPR041698">
    <property type="entry name" value="Methyltransf_25"/>
</dbReference>
<feature type="domain" description="Methyltransferase" evidence="3">
    <location>
        <begin position="41"/>
        <end position="130"/>
    </location>
</feature>